<sequence length="145" mass="16430">MENSNLTYNFTIEKLTDKIADLKEKHAKELAELREKHSKDISDANTSTTKETVQAITQMPAIQSALGAFANNLIPSNTNGLNGLADQLNIQEKQIIDAIRRMQPDAQAYLAQMLYVLFSKPYEEQMQIFSSLQAYMTQENEEDDI</sequence>
<comment type="caution">
    <text evidence="2">The sequence shown here is derived from an EMBL/GenBank/DDBJ whole genome shotgun (WGS) entry which is preliminary data.</text>
</comment>
<proteinExistence type="predicted"/>
<feature type="coiled-coil region" evidence="1">
    <location>
        <begin position="12"/>
        <end position="39"/>
    </location>
</feature>
<evidence type="ECO:0000313" key="5">
    <source>
        <dbReference type="Proteomes" id="UP000462449"/>
    </source>
</evidence>
<dbReference type="OrthoDB" id="1116527at2"/>
<keyword evidence="1" id="KW-0175">Coiled coil</keyword>
<dbReference type="Proteomes" id="UP000462449">
    <property type="component" value="Unassembled WGS sequence"/>
</dbReference>
<dbReference type="EMBL" id="QTZN02000016">
    <property type="protein sequence ID" value="MVB07041.1"/>
    <property type="molecule type" value="Genomic_DNA"/>
</dbReference>
<keyword evidence="4" id="KW-1185">Reference proteome</keyword>
<dbReference type="AlphaFoldDB" id="A0A7M4D5A7"/>
<organism evidence="2 5">
    <name type="scientific">Labilibaculum euxinus</name>
    <dbReference type="NCBI Taxonomy" id="2686357"/>
    <lineage>
        <taxon>Bacteria</taxon>
        <taxon>Pseudomonadati</taxon>
        <taxon>Bacteroidota</taxon>
        <taxon>Bacteroidia</taxon>
        <taxon>Marinilabiliales</taxon>
        <taxon>Marinifilaceae</taxon>
        <taxon>Labilibaculum</taxon>
    </lineage>
</organism>
<dbReference type="Proteomes" id="UP000285951">
    <property type="component" value="Unassembled WGS sequence"/>
</dbReference>
<reference evidence="3 4" key="1">
    <citation type="submission" date="2019-11" db="EMBL/GenBank/DDBJ databases">
        <title>Draft genome sequence of Labilibaculum sp. strain SYP isolated from Black Sea.</title>
        <authorList>
            <person name="Yadav S."/>
            <person name="Villanueva L."/>
        </authorList>
    </citation>
    <scope>NUCLEOTIDE SEQUENCE [LARGE SCALE GENOMIC DNA]</scope>
    <source>
        <strain evidence="3 4">44</strain>
    </source>
</reference>
<accession>A0A7M4D5A7</accession>
<evidence type="ECO:0000256" key="1">
    <source>
        <dbReference type="SAM" id="Coils"/>
    </source>
</evidence>
<dbReference type="EMBL" id="WOTW01000016">
    <property type="protein sequence ID" value="MUP37836.1"/>
    <property type="molecule type" value="Genomic_DNA"/>
</dbReference>
<dbReference type="RefSeq" id="WP_156195616.1">
    <property type="nucleotide sequence ID" value="NZ_QTZN02000016.1"/>
</dbReference>
<name>A0A7M4D5A7_9BACT</name>
<evidence type="ECO:0000313" key="2">
    <source>
        <dbReference type="EMBL" id="MUP37836.1"/>
    </source>
</evidence>
<gene>
    <name evidence="3" type="ORF">DWB62_008430</name>
    <name evidence="2" type="ORF">GNY23_08430</name>
</gene>
<reference evidence="2 5" key="2">
    <citation type="submission" date="2019-12" db="EMBL/GenBank/DDBJ databases">
        <title>Draft genome sequence of Labilibaculum sp. strain 44 isolated from deep waters of Black Sea.</title>
        <authorList>
            <person name="Yadav S."/>
            <person name="Villanueva L."/>
        </authorList>
    </citation>
    <scope>NUCLEOTIDE SEQUENCE [LARGE SCALE GENOMIC DNA]</scope>
    <source>
        <strain evidence="2 5">44</strain>
    </source>
</reference>
<evidence type="ECO:0000313" key="3">
    <source>
        <dbReference type="EMBL" id="MVB07041.1"/>
    </source>
</evidence>
<evidence type="ECO:0000313" key="4">
    <source>
        <dbReference type="Proteomes" id="UP000285951"/>
    </source>
</evidence>
<protein>
    <submittedName>
        <fullName evidence="2">Uncharacterized protein</fullName>
    </submittedName>
</protein>